<gene>
    <name evidence="1" type="ORF">SMN809_LOCUS57231</name>
</gene>
<evidence type="ECO:0000313" key="2">
    <source>
        <dbReference type="Proteomes" id="UP000676336"/>
    </source>
</evidence>
<feature type="non-terminal residue" evidence="1">
    <location>
        <position position="25"/>
    </location>
</feature>
<name>A0A8S3DM43_9BILA</name>
<dbReference type="Proteomes" id="UP000676336">
    <property type="component" value="Unassembled WGS sequence"/>
</dbReference>
<accession>A0A8S3DM43</accession>
<dbReference type="EMBL" id="CAJOBI010208448">
    <property type="protein sequence ID" value="CAF5011785.1"/>
    <property type="molecule type" value="Genomic_DNA"/>
</dbReference>
<evidence type="ECO:0000313" key="1">
    <source>
        <dbReference type="EMBL" id="CAF5011785.1"/>
    </source>
</evidence>
<comment type="caution">
    <text evidence="1">The sequence shown here is derived from an EMBL/GenBank/DDBJ whole genome shotgun (WGS) entry which is preliminary data.</text>
</comment>
<proteinExistence type="predicted"/>
<sequence length="25" mass="2639">MALHEALIALQTGCSGLLTLKQDDP</sequence>
<dbReference type="AlphaFoldDB" id="A0A8S3DM43"/>
<organism evidence="1 2">
    <name type="scientific">Rotaria magnacalcarata</name>
    <dbReference type="NCBI Taxonomy" id="392030"/>
    <lineage>
        <taxon>Eukaryota</taxon>
        <taxon>Metazoa</taxon>
        <taxon>Spiralia</taxon>
        <taxon>Gnathifera</taxon>
        <taxon>Rotifera</taxon>
        <taxon>Eurotatoria</taxon>
        <taxon>Bdelloidea</taxon>
        <taxon>Philodinida</taxon>
        <taxon>Philodinidae</taxon>
        <taxon>Rotaria</taxon>
    </lineage>
</organism>
<protein>
    <submittedName>
        <fullName evidence="1">Uncharacterized protein</fullName>
    </submittedName>
</protein>
<reference evidence="1" key="1">
    <citation type="submission" date="2021-02" db="EMBL/GenBank/DDBJ databases">
        <authorList>
            <person name="Nowell W R."/>
        </authorList>
    </citation>
    <scope>NUCLEOTIDE SEQUENCE</scope>
</reference>